<proteinExistence type="predicted"/>
<dbReference type="RefSeq" id="WP_149841882.1">
    <property type="nucleotide sequence ID" value="NZ_VUOC01000004.1"/>
</dbReference>
<dbReference type="AlphaFoldDB" id="A0A5B2VNT2"/>
<reference evidence="1 2" key="2">
    <citation type="submission" date="2019-09" db="EMBL/GenBank/DDBJ databases">
        <authorList>
            <person name="Jin C."/>
        </authorList>
    </citation>
    <scope>NUCLEOTIDE SEQUENCE [LARGE SCALE GENOMIC DNA]</scope>
    <source>
        <strain evidence="1 2">BN140078</strain>
    </source>
</reference>
<evidence type="ECO:0000313" key="2">
    <source>
        <dbReference type="Proteomes" id="UP000324611"/>
    </source>
</evidence>
<accession>A0A5B2VNT2</accession>
<keyword evidence="2" id="KW-1185">Reference proteome</keyword>
<reference evidence="1 2" key="1">
    <citation type="submission" date="2019-09" db="EMBL/GenBank/DDBJ databases">
        <title>Chitinophaga ginsengihumi sp. nov., isolated from soil of ginseng rhizosphere.</title>
        <authorList>
            <person name="Lee J."/>
        </authorList>
    </citation>
    <scope>NUCLEOTIDE SEQUENCE [LARGE SCALE GENOMIC DNA]</scope>
    <source>
        <strain evidence="1 2">BN140078</strain>
    </source>
</reference>
<name>A0A5B2VNT2_9BACT</name>
<dbReference type="Proteomes" id="UP000324611">
    <property type="component" value="Unassembled WGS sequence"/>
</dbReference>
<evidence type="ECO:0000313" key="1">
    <source>
        <dbReference type="EMBL" id="KAA2240705.1"/>
    </source>
</evidence>
<protein>
    <submittedName>
        <fullName evidence="1">Uncharacterized protein</fullName>
    </submittedName>
</protein>
<organism evidence="1 2">
    <name type="scientific">Chitinophaga agrisoli</name>
    <dbReference type="NCBI Taxonomy" id="2607653"/>
    <lineage>
        <taxon>Bacteria</taxon>
        <taxon>Pseudomonadati</taxon>
        <taxon>Bacteroidota</taxon>
        <taxon>Chitinophagia</taxon>
        <taxon>Chitinophagales</taxon>
        <taxon>Chitinophagaceae</taxon>
        <taxon>Chitinophaga</taxon>
    </lineage>
</organism>
<dbReference type="EMBL" id="VUOC01000004">
    <property type="protein sequence ID" value="KAA2240705.1"/>
    <property type="molecule type" value="Genomic_DNA"/>
</dbReference>
<sequence>MDLVGFPPGTSPFKCCTPMPQVTPETLTKENFSREYWNMLASDLKEDSLDVFIERLYTDCDELKAGYPHLFAEN</sequence>
<comment type="caution">
    <text evidence="1">The sequence shown here is derived from an EMBL/GenBank/DDBJ whole genome shotgun (WGS) entry which is preliminary data.</text>
</comment>
<gene>
    <name evidence="1" type="ORF">F0L74_31670</name>
</gene>